<dbReference type="EMBL" id="CP042912">
    <property type="protein sequence ID" value="QEG24436.1"/>
    <property type="molecule type" value="Genomic_DNA"/>
</dbReference>
<dbReference type="KEGG" id="mff:MFFC18_43560"/>
<dbReference type="AlphaFoldDB" id="A0A5B9PID7"/>
<protein>
    <submittedName>
        <fullName evidence="3">Uncharacterized protein</fullName>
    </submittedName>
</protein>
<feature type="transmembrane region" description="Helical" evidence="2">
    <location>
        <begin position="12"/>
        <end position="34"/>
    </location>
</feature>
<evidence type="ECO:0000313" key="3">
    <source>
        <dbReference type="EMBL" id="QEG24436.1"/>
    </source>
</evidence>
<evidence type="ECO:0000256" key="1">
    <source>
        <dbReference type="SAM" id="MobiDB-lite"/>
    </source>
</evidence>
<feature type="region of interest" description="Disordered" evidence="1">
    <location>
        <begin position="259"/>
        <end position="354"/>
    </location>
</feature>
<keyword evidence="2" id="KW-0812">Transmembrane</keyword>
<reference evidence="3 4" key="1">
    <citation type="submission" date="2019-08" db="EMBL/GenBank/DDBJ databases">
        <title>Deep-cultivation of Planctomycetes and their phenomic and genomic characterization uncovers novel biology.</title>
        <authorList>
            <person name="Wiegand S."/>
            <person name="Jogler M."/>
            <person name="Boedeker C."/>
            <person name="Pinto D."/>
            <person name="Vollmers J."/>
            <person name="Rivas-Marin E."/>
            <person name="Kohn T."/>
            <person name="Peeters S.H."/>
            <person name="Heuer A."/>
            <person name="Rast P."/>
            <person name="Oberbeckmann S."/>
            <person name="Bunk B."/>
            <person name="Jeske O."/>
            <person name="Meyerdierks A."/>
            <person name="Storesund J.E."/>
            <person name="Kallscheuer N."/>
            <person name="Luecker S."/>
            <person name="Lage O.M."/>
            <person name="Pohl T."/>
            <person name="Merkel B.J."/>
            <person name="Hornburger P."/>
            <person name="Mueller R.-W."/>
            <person name="Bruemmer F."/>
            <person name="Labrenz M."/>
            <person name="Spormann A.M."/>
            <person name="Op den Camp H."/>
            <person name="Overmann J."/>
            <person name="Amann R."/>
            <person name="Jetten M.S.M."/>
            <person name="Mascher T."/>
            <person name="Medema M.H."/>
            <person name="Devos D.P."/>
            <person name="Kaster A.-K."/>
            <person name="Ovreas L."/>
            <person name="Rohde M."/>
            <person name="Galperin M.Y."/>
            <person name="Jogler C."/>
        </authorList>
    </citation>
    <scope>NUCLEOTIDE SEQUENCE [LARGE SCALE GENOMIC DNA]</scope>
    <source>
        <strain evidence="3 4">FC18</strain>
    </source>
</reference>
<organism evidence="3 4">
    <name type="scientific">Mariniblastus fucicola</name>
    <dbReference type="NCBI Taxonomy" id="980251"/>
    <lineage>
        <taxon>Bacteria</taxon>
        <taxon>Pseudomonadati</taxon>
        <taxon>Planctomycetota</taxon>
        <taxon>Planctomycetia</taxon>
        <taxon>Pirellulales</taxon>
        <taxon>Pirellulaceae</taxon>
        <taxon>Mariniblastus</taxon>
    </lineage>
</organism>
<gene>
    <name evidence="3" type="ORF">MFFC18_43560</name>
</gene>
<dbReference type="Proteomes" id="UP000322214">
    <property type="component" value="Chromosome"/>
</dbReference>
<sequence>MSKDLQTSATTLLYIAVFLSCSLIAGSGLSAASLRQESSEATVTVDEPGAEVVDQNDRPEATSEQTVDDEVDDGAAVVAAAEQSDLAAENEGVADVELVAAVAASGQPVAEAAVYQFLSPEIVTKLINPLIILFLAVCFLTWLLALMTPKSSAKRGGATDSISNQGKAKSSKFGQVFPAKPKLVDDLTKIGGVDSNDARRLNEAGVWQYSQLRNMTVQQRTNLQQKLNLPGIRWYSLTGLSGIAATSLATESRNALETSEPFSGLAESEAGQVKQSNVHSVNERGSDGTASEQFHDGDHVSRQKNAAIRVDEASATSALRPPKFHRPTETQGSSEENVAVPAGQGGLKPESVAASNAKNASIPTVVDTLVHPVAESSARLVQAVTPQSASSPDILSGSVSPTLAEGDRHMVESFGFNYTSTPMDPDDLTRLAGIDAETAARLNAAGIFRFDQLKELDDSQITLLVENFQIRDADVADWRRCIYAWGRGIDTTAEAGQTYAMGSIHGIQLPQIADGVFDGARLVAYSEQVIFRGENPEVWGRDDCDSDDGAVSALSFDSIRSDINYLRIRRVDTRESVVIPMTKDQIFASGDPDINGWNGSCEVFFGGRHIGVCANHLPQEVETRFGQGGWGFGHRYDHNDRQEWGWAGRVIEPTAFEISVGCIGEMPRKLPRN</sequence>
<name>A0A5B9PID7_9BACT</name>
<keyword evidence="4" id="KW-1185">Reference proteome</keyword>
<keyword evidence="2" id="KW-1133">Transmembrane helix</keyword>
<keyword evidence="2" id="KW-0472">Membrane</keyword>
<dbReference type="RefSeq" id="WP_075083983.1">
    <property type="nucleotide sequence ID" value="NZ_CP042912.1"/>
</dbReference>
<evidence type="ECO:0000313" key="4">
    <source>
        <dbReference type="Proteomes" id="UP000322214"/>
    </source>
</evidence>
<evidence type="ECO:0000256" key="2">
    <source>
        <dbReference type="SAM" id="Phobius"/>
    </source>
</evidence>
<dbReference type="PROSITE" id="PS51257">
    <property type="entry name" value="PROKAR_LIPOPROTEIN"/>
    <property type="match status" value="1"/>
</dbReference>
<accession>A0A5B9PID7</accession>
<feature type="transmembrane region" description="Helical" evidence="2">
    <location>
        <begin position="126"/>
        <end position="146"/>
    </location>
</feature>
<proteinExistence type="predicted"/>
<dbReference type="OrthoDB" id="9807941at2"/>